<evidence type="ECO:0000313" key="2">
    <source>
        <dbReference type="EMBL" id="CAB4131212.1"/>
    </source>
</evidence>
<reference evidence="2" key="1">
    <citation type="submission" date="2020-04" db="EMBL/GenBank/DDBJ databases">
        <authorList>
            <person name="Chiriac C."/>
            <person name="Salcher M."/>
            <person name="Ghai R."/>
            <person name="Kavagutti S V."/>
        </authorList>
    </citation>
    <scope>NUCLEOTIDE SEQUENCE</scope>
</reference>
<name>A0A6J5LCM3_9CAUD</name>
<keyword evidence="2" id="KW-0378">Hydrolase</keyword>
<evidence type="ECO:0000259" key="1">
    <source>
        <dbReference type="Pfam" id="PF00149"/>
    </source>
</evidence>
<dbReference type="Pfam" id="PF00149">
    <property type="entry name" value="Metallophos"/>
    <property type="match status" value="1"/>
</dbReference>
<dbReference type="Gene3D" id="3.60.21.10">
    <property type="match status" value="1"/>
</dbReference>
<organism evidence="2">
    <name type="scientific">uncultured Caudovirales phage</name>
    <dbReference type="NCBI Taxonomy" id="2100421"/>
    <lineage>
        <taxon>Viruses</taxon>
        <taxon>Duplodnaviria</taxon>
        <taxon>Heunggongvirae</taxon>
        <taxon>Uroviricota</taxon>
        <taxon>Caudoviricetes</taxon>
        <taxon>Peduoviridae</taxon>
        <taxon>Maltschvirus</taxon>
        <taxon>Maltschvirus maltsch</taxon>
    </lineage>
</organism>
<gene>
    <name evidence="2" type="ORF">UFOVP132_51</name>
</gene>
<proteinExistence type="predicted"/>
<dbReference type="InterPro" id="IPR029052">
    <property type="entry name" value="Metallo-depent_PP-like"/>
</dbReference>
<sequence>MKIALITDTHWGVRNDNIAFMDNSKKFLDDIFFPYLDQHHITTVCHLGDLVDRRKYINYNTAFRLRQDFLAPIFERGIDLHIIAGNHDTYFKNTNRINALDELVRGRYKFNVYDQIPREVEFDGCTVLMLPWICDENRDICLQKVRTTPASIVMGHLELAGFEMYRGSMVSHGDDRSPFDRFNMVLSGHYHHRSSDGTIYYLGSHAEFTWSDYDDPKGFHILDTDTRTLQFIKNPFSMFEKVWYNDTDPGKEPQGIDLSNLKGKIVKVIVTSKSNPYLFDKFIEQIEKVGVLEMQIVDDHMNLGLVNDDDIVNEAESTIDIFKTYISGMEVQNVDKRRLENTITELYNEALTIE</sequence>
<protein>
    <submittedName>
        <fullName evidence="2">Endonuclease subunit</fullName>
    </submittedName>
</protein>
<feature type="domain" description="Calcineurin-like phosphoesterase" evidence="1">
    <location>
        <begin position="1"/>
        <end position="192"/>
    </location>
</feature>
<dbReference type="GO" id="GO:0004519">
    <property type="term" value="F:endonuclease activity"/>
    <property type="evidence" value="ECO:0007669"/>
    <property type="project" value="UniProtKB-KW"/>
</dbReference>
<dbReference type="InterPro" id="IPR050535">
    <property type="entry name" value="DNA_Repair-Maintenance_Comp"/>
</dbReference>
<dbReference type="GO" id="GO:0016787">
    <property type="term" value="F:hydrolase activity"/>
    <property type="evidence" value="ECO:0007669"/>
    <property type="project" value="InterPro"/>
</dbReference>
<accession>A0A6J5LCM3</accession>
<dbReference type="SUPFAM" id="SSF56300">
    <property type="entry name" value="Metallo-dependent phosphatases"/>
    <property type="match status" value="1"/>
</dbReference>
<dbReference type="PANTHER" id="PTHR30337">
    <property type="entry name" value="COMPONENT OF ATP-DEPENDENT DSDNA EXONUCLEASE"/>
    <property type="match status" value="1"/>
</dbReference>
<dbReference type="EMBL" id="LR796247">
    <property type="protein sequence ID" value="CAB4131212.1"/>
    <property type="molecule type" value="Genomic_DNA"/>
</dbReference>
<dbReference type="InterPro" id="IPR004843">
    <property type="entry name" value="Calcineurin-like_PHP"/>
</dbReference>
<keyword evidence="2" id="KW-0540">Nuclease</keyword>
<keyword evidence="2" id="KW-0255">Endonuclease</keyword>